<dbReference type="AlphaFoldDB" id="A0A2K2B240"/>
<dbReference type="InParanoid" id="A0A2K2B240"/>
<reference evidence="1 2" key="1">
    <citation type="journal article" date="2006" name="Science">
        <title>The genome of black cottonwood, Populus trichocarpa (Torr. &amp; Gray).</title>
        <authorList>
            <person name="Tuskan G.A."/>
            <person name="Difazio S."/>
            <person name="Jansson S."/>
            <person name="Bohlmann J."/>
            <person name="Grigoriev I."/>
            <person name="Hellsten U."/>
            <person name="Putnam N."/>
            <person name="Ralph S."/>
            <person name="Rombauts S."/>
            <person name="Salamov A."/>
            <person name="Schein J."/>
            <person name="Sterck L."/>
            <person name="Aerts A."/>
            <person name="Bhalerao R.R."/>
            <person name="Bhalerao R.P."/>
            <person name="Blaudez D."/>
            <person name="Boerjan W."/>
            <person name="Brun A."/>
            <person name="Brunner A."/>
            <person name="Busov V."/>
            <person name="Campbell M."/>
            <person name="Carlson J."/>
            <person name="Chalot M."/>
            <person name="Chapman J."/>
            <person name="Chen G.L."/>
            <person name="Cooper D."/>
            <person name="Coutinho P.M."/>
            <person name="Couturier J."/>
            <person name="Covert S."/>
            <person name="Cronk Q."/>
            <person name="Cunningham R."/>
            <person name="Davis J."/>
            <person name="Degroeve S."/>
            <person name="Dejardin A."/>
            <person name="Depamphilis C."/>
            <person name="Detter J."/>
            <person name="Dirks B."/>
            <person name="Dubchak I."/>
            <person name="Duplessis S."/>
            <person name="Ehlting J."/>
            <person name="Ellis B."/>
            <person name="Gendler K."/>
            <person name="Goodstein D."/>
            <person name="Gribskov M."/>
            <person name="Grimwood J."/>
            <person name="Groover A."/>
            <person name="Gunter L."/>
            <person name="Hamberger B."/>
            <person name="Heinze B."/>
            <person name="Helariutta Y."/>
            <person name="Henrissat B."/>
            <person name="Holligan D."/>
            <person name="Holt R."/>
            <person name="Huang W."/>
            <person name="Islam-Faridi N."/>
            <person name="Jones S."/>
            <person name="Jones-Rhoades M."/>
            <person name="Jorgensen R."/>
            <person name="Joshi C."/>
            <person name="Kangasjarvi J."/>
            <person name="Karlsson J."/>
            <person name="Kelleher C."/>
            <person name="Kirkpatrick R."/>
            <person name="Kirst M."/>
            <person name="Kohler A."/>
            <person name="Kalluri U."/>
            <person name="Larimer F."/>
            <person name="Leebens-Mack J."/>
            <person name="Leple J.C."/>
            <person name="Locascio P."/>
            <person name="Lou Y."/>
            <person name="Lucas S."/>
            <person name="Martin F."/>
            <person name="Montanini B."/>
            <person name="Napoli C."/>
            <person name="Nelson D.R."/>
            <person name="Nelson C."/>
            <person name="Nieminen K."/>
            <person name="Nilsson O."/>
            <person name="Pereda V."/>
            <person name="Peter G."/>
            <person name="Philippe R."/>
            <person name="Pilate G."/>
            <person name="Poliakov A."/>
            <person name="Razumovskaya J."/>
            <person name="Richardson P."/>
            <person name="Rinaldi C."/>
            <person name="Ritland K."/>
            <person name="Rouze P."/>
            <person name="Ryaboy D."/>
            <person name="Schmutz J."/>
            <person name="Schrader J."/>
            <person name="Segerman B."/>
            <person name="Shin H."/>
            <person name="Siddiqui A."/>
            <person name="Sterky F."/>
            <person name="Terry A."/>
            <person name="Tsai C.J."/>
            <person name="Uberbacher E."/>
            <person name="Unneberg P."/>
            <person name="Vahala J."/>
            <person name="Wall K."/>
            <person name="Wessler S."/>
            <person name="Yang G."/>
            <person name="Yin T."/>
            <person name="Douglas C."/>
            <person name="Marra M."/>
            <person name="Sandberg G."/>
            <person name="Van de Peer Y."/>
            <person name="Rokhsar D."/>
        </authorList>
    </citation>
    <scope>NUCLEOTIDE SEQUENCE [LARGE SCALE GENOMIC DNA]</scope>
    <source>
        <strain evidence="2">cv. Nisqually</strain>
    </source>
</reference>
<keyword evidence="2" id="KW-1185">Reference proteome</keyword>
<organism evidence="1 2">
    <name type="scientific">Populus trichocarpa</name>
    <name type="common">Western balsam poplar</name>
    <name type="synonym">Populus balsamifera subsp. trichocarpa</name>
    <dbReference type="NCBI Taxonomy" id="3694"/>
    <lineage>
        <taxon>Eukaryota</taxon>
        <taxon>Viridiplantae</taxon>
        <taxon>Streptophyta</taxon>
        <taxon>Embryophyta</taxon>
        <taxon>Tracheophyta</taxon>
        <taxon>Spermatophyta</taxon>
        <taxon>Magnoliopsida</taxon>
        <taxon>eudicotyledons</taxon>
        <taxon>Gunneridae</taxon>
        <taxon>Pentapetalae</taxon>
        <taxon>rosids</taxon>
        <taxon>fabids</taxon>
        <taxon>Malpighiales</taxon>
        <taxon>Salicaceae</taxon>
        <taxon>Saliceae</taxon>
        <taxon>Populus</taxon>
    </lineage>
</organism>
<gene>
    <name evidence="1" type="ORF">POPTR_003G056800</name>
</gene>
<evidence type="ECO:0000313" key="1">
    <source>
        <dbReference type="EMBL" id="PNT43845.1"/>
    </source>
</evidence>
<evidence type="ECO:0000313" key="2">
    <source>
        <dbReference type="Proteomes" id="UP000006729"/>
    </source>
</evidence>
<dbReference type="Proteomes" id="UP000006729">
    <property type="component" value="Chromosome 3"/>
</dbReference>
<proteinExistence type="predicted"/>
<name>A0A2K2B240_POPTR</name>
<protein>
    <submittedName>
        <fullName evidence="1">Uncharacterized protein</fullName>
    </submittedName>
</protein>
<accession>A0A2K2B240</accession>
<dbReference type="EMBL" id="CM009292">
    <property type="protein sequence ID" value="PNT43845.1"/>
    <property type="molecule type" value="Genomic_DNA"/>
</dbReference>
<sequence>MCLYCFGGLQRRLLSSRITLITIFFACFCLREKVCIPVQLSFFTLNLASTELGFSCTERSLSYFLVLLMPLHTHMLLASQEKAPPTYVILN</sequence>